<keyword evidence="2" id="KW-1185">Reference proteome</keyword>
<name>A0ABU2I587_9XANT</name>
<proteinExistence type="predicted"/>
<sequence>MLTSNVTEPPELIVAVNGVGQMVDVAAKQTCDAARSTNAIKHRTARRAPPKLAYFVDIFRFPQNAPPHGRWQPSWCLGLRGISARQASATRVARLLEQQVGHRVKQQMRHVCLVQQNRRLHVAQVVIK</sequence>
<evidence type="ECO:0000313" key="1">
    <source>
        <dbReference type="EMBL" id="MDS9993280.1"/>
    </source>
</evidence>
<dbReference type="EMBL" id="JAQMHB010000001">
    <property type="protein sequence ID" value="MDS9993280.1"/>
    <property type="molecule type" value="Genomic_DNA"/>
</dbReference>
<dbReference type="RefSeq" id="WP_209230304.1">
    <property type="nucleotide sequence ID" value="NZ_JAGHXG010000006.1"/>
</dbReference>
<dbReference type="Proteomes" id="UP001260534">
    <property type="component" value="Unassembled WGS sequence"/>
</dbReference>
<gene>
    <name evidence="1" type="ORF">PNQ69_10870</name>
</gene>
<comment type="caution">
    <text evidence="1">The sequence shown here is derived from an EMBL/GenBank/DDBJ whole genome shotgun (WGS) entry which is preliminary data.</text>
</comment>
<reference evidence="1 2" key="1">
    <citation type="submission" date="2023-01" db="EMBL/GenBank/DDBJ databases">
        <title>Xanthomonas hawaiianensis sp. nov. isolated from Araceae family in Hawaii.</title>
        <authorList>
            <person name="Chunag S.-C."/>
            <person name="Dobhal S."/>
            <person name="Alvarez A."/>
            <person name="Arif M."/>
        </authorList>
    </citation>
    <scope>NUCLEOTIDE SEQUENCE [LARGE SCALE GENOMIC DNA]</scope>
    <source>
        <strain evidence="1 2">A2111</strain>
    </source>
</reference>
<evidence type="ECO:0000313" key="2">
    <source>
        <dbReference type="Proteomes" id="UP001260534"/>
    </source>
</evidence>
<organism evidence="1 2">
    <name type="scientific">Xanthomonas hawaiiensis</name>
    <dbReference type="NCBI Taxonomy" id="3003247"/>
    <lineage>
        <taxon>Bacteria</taxon>
        <taxon>Pseudomonadati</taxon>
        <taxon>Pseudomonadota</taxon>
        <taxon>Gammaproteobacteria</taxon>
        <taxon>Lysobacterales</taxon>
        <taxon>Lysobacteraceae</taxon>
        <taxon>Xanthomonas</taxon>
    </lineage>
</organism>
<accession>A0ABU2I587</accession>
<protein>
    <submittedName>
        <fullName evidence="1">Uncharacterized protein</fullName>
    </submittedName>
</protein>